<evidence type="ECO:0000256" key="7">
    <source>
        <dbReference type="ARBA" id="ARBA00022737"/>
    </source>
</evidence>
<dbReference type="GeneTree" id="ENSGT01140000282522"/>
<evidence type="ECO:0000256" key="2">
    <source>
        <dbReference type="ARBA" id="ARBA00004240"/>
    </source>
</evidence>
<keyword evidence="8" id="KW-0547">Nucleotide-binding</keyword>
<keyword evidence="9" id="KW-0256">Endoplasmic reticulum</keyword>
<dbReference type="GO" id="GO:0005783">
    <property type="term" value="C:endoplasmic reticulum"/>
    <property type="evidence" value="ECO:0007669"/>
    <property type="project" value="UniProtKB-SubCell"/>
</dbReference>
<evidence type="ECO:0000313" key="18">
    <source>
        <dbReference type="Ensembl" id="ENSPKIP00000034854.1"/>
    </source>
</evidence>
<dbReference type="GO" id="GO:0005525">
    <property type="term" value="F:GTP binding"/>
    <property type="evidence" value="ECO:0007669"/>
    <property type="project" value="UniProtKB-KW"/>
</dbReference>
<dbReference type="Proteomes" id="UP000261540">
    <property type="component" value="Unplaced"/>
</dbReference>
<dbReference type="Pfam" id="PF04548">
    <property type="entry name" value="AIG1"/>
    <property type="match status" value="1"/>
</dbReference>
<feature type="compositionally biased region" description="Basic and acidic residues" evidence="16">
    <location>
        <begin position="238"/>
        <end position="253"/>
    </location>
</feature>
<comment type="function">
    <text evidence="13">Exerts an anti-apoptotic effect in the immune system and is involved in responses to infections.</text>
</comment>
<evidence type="ECO:0000313" key="19">
    <source>
        <dbReference type="Proteomes" id="UP000261540"/>
    </source>
</evidence>
<dbReference type="Gene3D" id="3.40.50.300">
    <property type="entry name" value="P-loop containing nucleotide triphosphate hydrolases"/>
    <property type="match status" value="1"/>
</dbReference>
<comment type="subcellular location">
    <subcellularLocation>
        <location evidence="3">Cytoplasm</location>
        <location evidence="3">Cytosol</location>
    </subcellularLocation>
    <subcellularLocation>
        <location evidence="2">Endoplasmic reticulum</location>
    </subcellularLocation>
    <subcellularLocation>
        <location evidence="4">Golgi apparatus</location>
    </subcellularLocation>
    <subcellularLocation>
        <location evidence="1">Mitochondrion</location>
    </subcellularLocation>
</comment>
<reference evidence="18" key="2">
    <citation type="submission" date="2025-09" db="UniProtKB">
        <authorList>
            <consortium name="Ensembl"/>
        </authorList>
    </citation>
    <scope>IDENTIFICATION</scope>
</reference>
<dbReference type="PANTHER" id="PTHR10903">
    <property type="entry name" value="GTPASE, IMAP FAMILY MEMBER-RELATED"/>
    <property type="match status" value="1"/>
</dbReference>
<evidence type="ECO:0000256" key="11">
    <source>
        <dbReference type="ARBA" id="ARBA00023128"/>
    </source>
</evidence>
<dbReference type="GO" id="GO:0005739">
    <property type="term" value="C:mitochondrion"/>
    <property type="evidence" value="ECO:0007669"/>
    <property type="project" value="UniProtKB-SubCell"/>
</dbReference>
<organism evidence="18 19">
    <name type="scientific">Paramormyrops kingsleyae</name>
    <dbReference type="NCBI Taxonomy" id="1676925"/>
    <lineage>
        <taxon>Eukaryota</taxon>
        <taxon>Metazoa</taxon>
        <taxon>Chordata</taxon>
        <taxon>Craniata</taxon>
        <taxon>Vertebrata</taxon>
        <taxon>Euteleostomi</taxon>
        <taxon>Actinopterygii</taxon>
        <taxon>Neopterygii</taxon>
        <taxon>Teleostei</taxon>
        <taxon>Osteoglossocephala</taxon>
        <taxon>Osteoglossomorpha</taxon>
        <taxon>Osteoglossiformes</taxon>
        <taxon>Mormyridae</taxon>
        <taxon>Paramormyrops</taxon>
    </lineage>
</organism>
<dbReference type="InterPro" id="IPR027417">
    <property type="entry name" value="P-loop_NTPase"/>
</dbReference>
<keyword evidence="6" id="KW-0963">Cytoplasm</keyword>
<keyword evidence="7" id="KW-0677">Repeat</keyword>
<dbReference type="SUPFAM" id="SSF52540">
    <property type="entry name" value="P-loop containing nucleoside triphosphate hydrolases"/>
    <property type="match status" value="1"/>
</dbReference>
<evidence type="ECO:0000256" key="16">
    <source>
        <dbReference type="SAM" id="MobiDB-lite"/>
    </source>
</evidence>
<evidence type="ECO:0000256" key="5">
    <source>
        <dbReference type="ARBA" id="ARBA00008535"/>
    </source>
</evidence>
<evidence type="ECO:0000256" key="14">
    <source>
        <dbReference type="ARBA" id="ARBA00073539"/>
    </source>
</evidence>
<feature type="domain" description="AIG1-type G" evidence="17">
    <location>
        <begin position="2"/>
        <end position="200"/>
    </location>
</feature>
<evidence type="ECO:0000256" key="13">
    <source>
        <dbReference type="ARBA" id="ARBA00056809"/>
    </source>
</evidence>
<proteinExistence type="inferred from homology"/>
<sequence length="280" mass="31539">MVNTVALVLLGRRGSGKSCCGNTILGRKGFQSILSTKPVTTKCEKQTESIQGRQITVIDTPDFFDDSLPHRKHHIDTCRSLVSEGPCVYLLVLQLGRFTEGEKNLVEQTERVFGRAVTRRMIILFSYGDDLEGITIQDFLKNAQTELKAVVEKCGKRCHVFNNRDTSNRRQVTELLNMVDVMLDRGKGGPVTQTPQLSVKNTRYVEKQEAQDRNNDSAVWRMEIEGNDSTYRVKRKAGMREGDDGSLQKRDTIGRVAGPSLPPPPPPYPVPCLWAWSDWE</sequence>
<accession>A0A3B3SW09</accession>
<evidence type="ECO:0000256" key="4">
    <source>
        <dbReference type="ARBA" id="ARBA00004555"/>
    </source>
</evidence>
<feature type="compositionally biased region" description="Pro residues" evidence="16">
    <location>
        <begin position="260"/>
        <end position="270"/>
    </location>
</feature>
<dbReference type="GO" id="GO:0005829">
    <property type="term" value="C:cytosol"/>
    <property type="evidence" value="ECO:0007669"/>
    <property type="project" value="UniProtKB-SubCell"/>
</dbReference>
<name>A0A3B3SW09_9TELE</name>
<evidence type="ECO:0000256" key="15">
    <source>
        <dbReference type="ARBA" id="ARBA00077278"/>
    </source>
</evidence>
<dbReference type="InterPro" id="IPR045058">
    <property type="entry name" value="GIMA/IAN/Toc"/>
</dbReference>
<dbReference type="STRING" id="1676925.ENSPKIP00000034854"/>
<evidence type="ECO:0000259" key="17">
    <source>
        <dbReference type="PROSITE" id="PS51720"/>
    </source>
</evidence>
<feature type="region of interest" description="Disordered" evidence="16">
    <location>
        <begin position="236"/>
        <end position="270"/>
    </location>
</feature>
<evidence type="ECO:0000256" key="1">
    <source>
        <dbReference type="ARBA" id="ARBA00004173"/>
    </source>
</evidence>
<dbReference type="PROSITE" id="PS51720">
    <property type="entry name" value="G_AIG1"/>
    <property type="match status" value="1"/>
</dbReference>
<dbReference type="InterPro" id="IPR006703">
    <property type="entry name" value="G_AIG1"/>
</dbReference>
<keyword evidence="10" id="KW-0333">Golgi apparatus</keyword>
<evidence type="ECO:0000256" key="10">
    <source>
        <dbReference type="ARBA" id="ARBA00023034"/>
    </source>
</evidence>
<keyword evidence="12" id="KW-0342">GTP-binding</keyword>
<evidence type="ECO:0000256" key="6">
    <source>
        <dbReference type="ARBA" id="ARBA00022490"/>
    </source>
</evidence>
<protein>
    <recommendedName>
        <fullName evidence="14">GTPase IMAP family member 8</fullName>
    </recommendedName>
    <alternativeName>
        <fullName evidence="15">Immune-associated nucleotide-binding protein 9</fullName>
    </alternativeName>
</protein>
<dbReference type="Ensembl" id="ENSPKIT00000015778.1">
    <property type="protein sequence ID" value="ENSPKIP00000034854.1"/>
    <property type="gene ID" value="ENSPKIG00000014025.1"/>
</dbReference>
<evidence type="ECO:0000256" key="12">
    <source>
        <dbReference type="ARBA" id="ARBA00023134"/>
    </source>
</evidence>
<dbReference type="PANTHER" id="PTHR10903:SF188">
    <property type="entry name" value="GTPASE IMAP FAMILY MEMBER 2-LIKE-RELATED"/>
    <property type="match status" value="1"/>
</dbReference>
<dbReference type="GO" id="GO:0005794">
    <property type="term" value="C:Golgi apparatus"/>
    <property type="evidence" value="ECO:0007669"/>
    <property type="project" value="UniProtKB-SubCell"/>
</dbReference>
<dbReference type="FunFam" id="3.40.50.300:FF:000536">
    <property type="entry name" value="GTPase IMAP family member 8"/>
    <property type="match status" value="1"/>
</dbReference>
<keyword evidence="19" id="KW-1185">Reference proteome</keyword>
<keyword evidence="11" id="KW-0496">Mitochondrion</keyword>
<evidence type="ECO:0000256" key="3">
    <source>
        <dbReference type="ARBA" id="ARBA00004514"/>
    </source>
</evidence>
<evidence type="ECO:0000256" key="9">
    <source>
        <dbReference type="ARBA" id="ARBA00022824"/>
    </source>
</evidence>
<reference evidence="18" key="1">
    <citation type="submission" date="2025-08" db="UniProtKB">
        <authorList>
            <consortium name="Ensembl"/>
        </authorList>
    </citation>
    <scope>IDENTIFICATION</scope>
</reference>
<comment type="similarity">
    <text evidence="5">Belongs to the TRAFAC class TrmE-Era-EngA-EngB-Septin-like GTPase superfamily. AIG1/Toc34/Toc159-like paraseptin GTPase family. IAN subfamily.</text>
</comment>
<evidence type="ECO:0000256" key="8">
    <source>
        <dbReference type="ARBA" id="ARBA00022741"/>
    </source>
</evidence>
<dbReference type="AlphaFoldDB" id="A0A3B3SW09"/>